<proteinExistence type="predicted"/>
<dbReference type="RefSeq" id="WP_013760300.1">
    <property type="nucleotide sequence ID" value="NC_015501.1"/>
</dbReference>
<dbReference type="Pfam" id="PF12099">
    <property type="entry name" value="DUF3575"/>
    <property type="match status" value="1"/>
</dbReference>
<evidence type="ECO:0008006" key="4">
    <source>
        <dbReference type="Google" id="ProtNLM"/>
    </source>
</evidence>
<dbReference type="Gene3D" id="2.40.128.130">
    <property type="entry name" value="Autotransporter beta-domain"/>
    <property type="match status" value="1"/>
</dbReference>
<evidence type="ECO:0000313" key="2">
    <source>
        <dbReference type="EMBL" id="AEE12800.1"/>
    </source>
</evidence>
<keyword evidence="1" id="KW-0732">Signal</keyword>
<organism evidence="2 3">
    <name type="scientific">Porphyromonas asaccharolytica (strain ATCC 25260 / DSM 20707 / BCRC 10618 / CCUG 7834 / JCM 6326 / LMG 13178 / VPI 4198 / B440)</name>
    <name type="common">Bacteroides asaccharolyticus</name>
    <dbReference type="NCBI Taxonomy" id="879243"/>
    <lineage>
        <taxon>Bacteria</taxon>
        <taxon>Pseudomonadati</taxon>
        <taxon>Bacteroidota</taxon>
        <taxon>Bacteroidia</taxon>
        <taxon>Bacteroidales</taxon>
        <taxon>Porphyromonadaceae</taxon>
        <taxon>Porphyromonas</taxon>
    </lineage>
</organism>
<evidence type="ECO:0000256" key="1">
    <source>
        <dbReference type="SAM" id="SignalP"/>
    </source>
</evidence>
<keyword evidence="3" id="KW-1185">Reference proteome</keyword>
<protein>
    <recommendedName>
        <fullName evidence="4">DUF3575 domain-containing protein</fullName>
    </recommendedName>
</protein>
<gene>
    <name evidence="2" type="ordered locus">Poras_0857</name>
</gene>
<dbReference type="EMBL" id="CP002689">
    <property type="protein sequence ID" value="AEE12800.1"/>
    <property type="molecule type" value="Genomic_DNA"/>
</dbReference>
<dbReference type="eggNOG" id="COG2885">
    <property type="taxonomic scope" value="Bacteria"/>
</dbReference>
<dbReference type="InterPro" id="IPR036709">
    <property type="entry name" value="Autotransporte_beta_dom_sf"/>
</dbReference>
<dbReference type="SUPFAM" id="SSF103515">
    <property type="entry name" value="Autotransporter"/>
    <property type="match status" value="1"/>
</dbReference>
<dbReference type="Proteomes" id="UP000006545">
    <property type="component" value="Chromosome"/>
</dbReference>
<feature type="signal peptide" evidence="1">
    <location>
        <begin position="1"/>
        <end position="20"/>
    </location>
</feature>
<dbReference type="STRING" id="879243.Poras_0857"/>
<dbReference type="OrthoDB" id="1060107at2"/>
<accession>F4KK75</accession>
<dbReference type="HOGENOM" id="CLU_085002_2_0_10"/>
<dbReference type="AlphaFoldDB" id="F4KK75"/>
<sequence>MKRILLIISLLTLLSLTVSGQQVGVQTNTLYWATTTPNAGVTLGVGEQWSLSLHAGWNPWRFRSYDHPESGERVHPKMFHWTLMPEVKYWFCRRFEYWNLGLHAIATQYNVGGMRFIKPLADYRYQGYGVGAGLSAGYQWPLGDRWGLELSIGVGYLFMKYDKYQCWQCGEREGSYTRHYVGPTKAAIDFIYYIR</sequence>
<dbReference type="KEGG" id="pah:Poras_0857"/>
<evidence type="ECO:0000313" key="3">
    <source>
        <dbReference type="Proteomes" id="UP000006545"/>
    </source>
</evidence>
<dbReference type="InterPro" id="IPR021958">
    <property type="entry name" value="DUF3575"/>
</dbReference>
<reference evidence="3" key="1">
    <citation type="submission" date="2011-04" db="EMBL/GenBank/DDBJ databases">
        <title>The complete genome of Porphyromonas asaccharolytica DSM 20707.</title>
        <authorList>
            <person name="Lucas S."/>
            <person name="Han J."/>
            <person name="Lapidus A."/>
            <person name="Bruce D."/>
            <person name="Goodwin L."/>
            <person name="Pitluck S."/>
            <person name="Peters L."/>
            <person name="Kyrpides N."/>
            <person name="Mavromatis K."/>
            <person name="Ivanova N."/>
            <person name="Ovchinnikova G."/>
            <person name="Pagani I."/>
            <person name="Lu M."/>
            <person name="Detter J.C."/>
            <person name="Tapia R."/>
            <person name="Han C."/>
            <person name="Land M."/>
            <person name="Hauser L."/>
            <person name="Markowitz V."/>
            <person name="Cheng J.-F."/>
            <person name="Hugenholtz P."/>
            <person name="Woyke T."/>
            <person name="Wu D."/>
            <person name="Gronow S."/>
            <person name="Wellnitz S."/>
            <person name="Brambilla E."/>
            <person name="Klenk H.-P."/>
            <person name="Eisen J.A."/>
        </authorList>
    </citation>
    <scope>NUCLEOTIDE SEQUENCE [LARGE SCALE GENOMIC DNA]</scope>
    <source>
        <strain evidence="3">ATCC 25260 / DSM 20707 / VPI 4198</strain>
    </source>
</reference>
<feature type="chain" id="PRO_5003315711" description="DUF3575 domain-containing protein" evidence="1">
    <location>
        <begin position="21"/>
        <end position="195"/>
    </location>
</feature>
<name>F4KK75_PORAD</name>